<sequence length="52" mass="5718">MKEKLLVFTGIVIFAAFSFLLPVFLAEKQAENPIPELKPGEKMAAFSGIGMF</sequence>
<reference evidence="2" key="1">
    <citation type="journal article" date="2017" name="Appl. Environ. Microbiol.">
        <title>Genomic analysis of Calderihabitans maritimus KKC1, a thermophilic hydrogenogenic carboxydotrophic bacterium isolated from marine sediment.</title>
        <authorList>
            <person name="Omae K."/>
            <person name="Yoneda Y."/>
            <person name="Fukuyama Y."/>
            <person name="Yoshida T."/>
            <person name="Sako Y."/>
        </authorList>
    </citation>
    <scope>NUCLEOTIDE SEQUENCE [LARGE SCALE GENOMIC DNA]</scope>
    <source>
        <strain evidence="2">KKC1</strain>
    </source>
</reference>
<proteinExistence type="predicted"/>
<comment type="caution">
    <text evidence="1">The sequence shown here is derived from an EMBL/GenBank/DDBJ whole genome shotgun (WGS) entry which is preliminary data.</text>
</comment>
<keyword evidence="2" id="KW-1185">Reference proteome</keyword>
<organism evidence="1 2">
    <name type="scientific">Calderihabitans maritimus</name>
    <dbReference type="NCBI Taxonomy" id="1246530"/>
    <lineage>
        <taxon>Bacteria</taxon>
        <taxon>Bacillati</taxon>
        <taxon>Bacillota</taxon>
        <taxon>Clostridia</taxon>
        <taxon>Neomoorellales</taxon>
        <taxon>Calderihabitantaceae</taxon>
        <taxon>Calderihabitans</taxon>
    </lineage>
</organism>
<accession>A0A1Z5HT93</accession>
<name>A0A1Z5HT93_9FIRM</name>
<dbReference type="RefSeq" id="WP_153802853.1">
    <property type="nucleotide sequence ID" value="NZ_BDGJ01000088.1"/>
</dbReference>
<dbReference type="Proteomes" id="UP000197032">
    <property type="component" value="Unassembled WGS sequence"/>
</dbReference>
<evidence type="ECO:0000313" key="2">
    <source>
        <dbReference type="Proteomes" id="UP000197032"/>
    </source>
</evidence>
<gene>
    <name evidence="1" type="ORF">KKC1_18090</name>
</gene>
<dbReference type="AlphaFoldDB" id="A0A1Z5HT93"/>
<evidence type="ECO:0000313" key="1">
    <source>
        <dbReference type="EMBL" id="GAW92658.1"/>
    </source>
</evidence>
<dbReference type="EMBL" id="BDGJ01000088">
    <property type="protein sequence ID" value="GAW92658.1"/>
    <property type="molecule type" value="Genomic_DNA"/>
</dbReference>
<protein>
    <submittedName>
        <fullName evidence="1">Uncharacterized protein</fullName>
    </submittedName>
</protein>